<protein>
    <submittedName>
        <fullName evidence="4">EamA-like transporter family protein</fullName>
    </submittedName>
</protein>
<evidence type="ECO:0000256" key="2">
    <source>
        <dbReference type="SAM" id="Phobius"/>
    </source>
</evidence>
<feature type="transmembrane region" description="Helical" evidence="2">
    <location>
        <begin position="7"/>
        <end position="24"/>
    </location>
</feature>
<dbReference type="STRING" id="908809.ABG79_01778"/>
<dbReference type="GO" id="GO:0016020">
    <property type="term" value="C:membrane"/>
    <property type="evidence" value="ECO:0007669"/>
    <property type="project" value="InterPro"/>
</dbReference>
<proteinExistence type="inferred from homology"/>
<feature type="transmembrane region" description="Helical" evidence="2">
    <location>
        <begin position="150"/>
        <end position="171"/>
    </location>
</feature>
<feature type="transmembrane region" description="Helical" evidence="2">
    <location>
        <begin position="183"/>
        <end position="204"/>
    </location>
</feature>
<dbReference type="PATRIC" id="fig|908809.3.peg.1778"/>
<dbReference type="OrthoDB" id="1894884at2"/>
<dbReference type="AlphaFoldDB" id="A0A0R3JVQ0"/>
<dbReference type="InterPro" id="IPR000620">
    <property type="entry name" value="EamA_dom"/>
</dbReference>
<keyword evidence="2" id="KW-1133">Transmembrane helix</keyword>
<dbReference type="PANTHER" id="PTHR22911">
    <property type="entry name" value="ACYL-MALONYL CONDENSING ENZYME-RELATED"/>
    <property type="match status" value="1"/>
</dbReference>
<evidence type="ECO:0000313" key="4">
    <source>
        <dbReference type="EMBL" id="KRQ86397.1"/>
    </source>
</evidence>
<sequence length="290" mass="32655">MKTKGFIYAILSAIFFGSAGIFVKNGYEQNFSPVDLLMLQYIIAGIILLFYSIIRYREKMKLSKELLKKLLIQGAIFNTLMTVFFYSTFKYLDVAVTTILLYTYPVMVALYSFIFLKEKLSKIKVLSIIGTLAGCYLVLNINQISAGNNYTIGIIFGILSAIFYAAVNIYAKYIVEDVPEVLITFYTTLFSLIVLLIFNFEFVFKLSNVSFESVKNAALLAFFCEIIPLTLLYSAIKYIGPVTTSIISTIEIPSAAILSFVFMKEYIDSVQMIGIFLVVACVIMLKKEAS</sequence>
<dbReference type="SUPFAM" id="SSF103481">
    <property type="entry name" value="Multidrug resistance efflux transporter EmrE"/>
    <property type="match status" value="2"/>
</dbReference>
<gene>
    <name evidence="4" type="ORF">ABG79_01778</name>
</gene>
<organism evidence="4 5">
    <name type="scientific">Caloramator mitchellensis</name>
    <dbReference type="NCBI Taxonomy" id="908809"/>
    <lineage>
        <taxon>Bacteria</taxon>
        <taxon>Bacillati</taxon>
        <taxon>Bacillota</taxon>
        <taxon>Clostridia</taxon>
        <taxon>Eubacteriales</taxon>
        <taxon>Clostridiaceae</taxon>
        <taxon>Caloramator</taxon>
    </lineage>
</organism>
<evidence type="ECO:0000256" key="1">
    <source>
        <dbReference type="ARBA" id="ARBA00007362"/>
    </source>
</evidence>
<feature type="domain" description="EamA" evidence="3">
    <location>
        <begin position="152"/>
        <end position="285"/>
    </location>
</feature>
<feature type="transmembrane region" description="Helical" evidence="2">
    <location>
        <begin position="95"/>
        <end position="116"/>
    </location>
</feature>
<dbReference type="RefSeq" id="WP_057979106.1">
    <property type="nucleotide sequence ID" value="NZ_LKHP01000010.1"/>
</dbReference>
<evidence type="ECO:0000259" key="3">
    <source>
        <dbReference type="Pfam" id="PF00892"/>
    </source>
</evidence>
<dbReference type="EMBL" id="LKHP01000010">
    <property type="protein sequence ID" value="KRQ86397.1"/>
    <property type="molecule type" value="Genomic_DNA"/>
</dbReference>
<reference evidence="4 5" key="1">
    <citation type="submission" date="2015-09" db="EMBL/GenBank/DDBJ databases">
        <title>Draft genome sequence of a Caloramator mitchellensis, a moderate thermophile from the Great Artesian Basin of Australia.</title>
        <authorList>
            <person name="Patel B.K."/>
        </authorList>
    </citation>
    <scope>NUCLEOTIDE SEQUENCE [LARGE SCALE GENOMIC DNA]</scope>
    <source>
        <strain evidence="4 5">VF08</strain>
    </source>
</reference>
<feature type="transmembrane region" description="Helical" evidence="2">
    <location>
        <begin position="242"/>
        <end position="263"/>
    </location>
</feature>
<evidence type="ECO:0000313" key="5">
    <source>
        <dbReference type="Proteomes" id="UP000052015"/>
    </source>
</evidence>
<feature type="transmembrane region" description="Helical" evidence="2">
    <location>
        <begin position="216"/>
        <end position="235"/>
    </location>
</feature>
<keyword evidence="2" id="KW-0812">Transmembrane</keyword>
<dbReference type="InterPro" id="IPR037185">
    <property type="entry name" value="EmrE-like"/>
</dbReference>
<name>A0A0R3JVQ0_CALMK</name>
<keyword evidence="2" id="KW-0472">Membrane</keyword>
<dbReference type="Proteomes" id="UP000052015">
    <property type="component" value="Unassembled WGS sequence"/>
</dbReference>
<feature type="transmembrane region" description="Helical" evidence="2">
    <location>
        <begin position="36"/>
        <end position="54"/>
    </location>
</feature>
<accession>A0A0R3JVQ0</accession>
<feature type="transmembrane region" description="Helical" evidence="2">
    <location>
        <begin position="66"/>
        <end position="89"/>
    </location>
</feature>
<comment type="caution">
    <text evidence="4">The sequence shown here is derived from an EMBL/GenBank/DDBJ whole genome shotgun (WGS) entry which is preliminary data.</text>
</comment>
<keyword evidence="5" id="KW-1185">Reference proteome</keyword>
<dbReference type="PANTHER" id="PTHR22911:SF137">
    <property type="entry name" value="SOLUTE CARRIER FAMILY 35 MEMBER G2-RELATED"/>
    <property type="match status" value="1"/>
</dbReference>
<dbReference type="Pfam" id="PF00892">
    <property type="entry name" value="EamA"/>
    <property type="match status" value="2"/>
</dbReference>
<feature type="transmembrane region" description="Helical" evidence="2">
    <location>
        <begin position="123"/>
        <end position="144"/>
    </location>
</feature>
<feature type="domain" description="EamA" evidence="3">
    <location>
        <begin position="4"/>
        <end position="139"/>
    </location>
</feature>
<feature type="transmembrane region" description="Helical" evidence="2">
    <location>
        <begin position="269"/>
        <end position="285"/>
    </location>
</feature>
<comment type="similarity">
    <text evidence="1">Belongs to the EamA transporter family.</text>
</comment>